<feature type="signal peptide" evidence="1">
    <location>
        <begin position="1"/>
        <end position="15"/>
    </location>
</feature>
<evidence type="ECO:0000313" key="3">
    <source>
        <dbReference type="Proteomes" id="UP000248314"/>
    </source>
</evidence>
<dbReference type="Pfam" id="PF13715">
    <property type="entry name" value="CarbopepD_reg_2"/>
    <property type="match status" value="1"/>
</dbReference>
<dbReference type="GO" id="GO:0004180">
    <property type="term" value="F:carboxypeptidase activity"/>
    <property type="evidence" value="ECO:0007669"/>
    <property type="project" value="UniProtKB-KW"/>
</dbReference>
<keyword evidence="3" id="KW-1185">Reference proteome</keyword>
<comment type="caution">
    <text evidence="2">The sequence shown here is derived from an EMBL/GenBank/DDBJ whole genome shotgun (WGS) entry which is preliminary data.</text>
</comment>
<dbReference type="Gene3D" id="2.60.40.1120">
    <property type="entry name" value="Carboxypeptidase-like, regulatory domain"/>
    <property type="match status" value="1"/>
</dbReference>
<reference evidence="2 3" key="1">
    <citation type="submission" date="2018-05" db="EMBL/GenBank/DDBJ databases">
        <title>Genomic Encyclopedia of Type Strains, Phase I: the one thousand microbial genomes (KMG-I) project.</title>
        <authorList>
            <person name="Kyrpides N."/>
        </authorList>
    </citation>
    <scope>NUCLEOTIDE SEQUENCE [LARGE SCALE GENOMIC DNA]</scope>
    <source>
        <strain evidence="2 3">DSM 15611</strain>
    </source>
</reference>
<dbReference type="EMBL" id="QJJX01000017">
    <property type="protein sequence ID" value="PXX21630.1"/>
    <property type="molecule type" value="Genomic_DNA"/>
</dbReference>
<sequence length="109" mass="11393">MLLAGLFLVIGTALADDRFSGVVTASDTGEPIVGATVKVVGTTLGTVTDLDGKFFIDAPDGAKLEISYVGMTSKTLKAAKQMNIKLEPNSKVLEEVGVMGYGNFIEYGC</sequence>
<dbReference type="Proteomes" id="UP000248314">
    <property type="component" value="Unassembled WGS sequence"/>
</dbReference>
<name>A0A318HY75_9BACT</name>
<dbReference type="STRING" id="1122991.GCA_000613445_02057"/>
<organism evidence="2 3">
    <name type="scientific">Hoylesella shahii DSM 15611 = JCM 12083</name>
    <dbReference type="NCBI Taxonomy" id="1122991"/>
    <lineage>
        <taxon>Bacteria</taxon>
        <taxon>Pseudomonadati</taxon>
        <taxon>Bacteroidota</taxon>
        <taxon>Bacteroidia</taxon>
        <taxon>Bacteroidales</taxon>
        <taxon>Prevotellaceae</taxon>
        <taxon>Hoylesella</taxon>
    </lineage>
</organism>
<proteinExistence type="predicted"/>
<dbReference type="AlphaFoldDB" id="A0A318HY75"/>
<dbReference type="InterPro" id="IPR008969">
    <property type="entry name" value="CarboxyPept-like_regulatory"/>
</dbReference>
<accession>A0A318HY75</accession>
<dbReference type="SUPFAM" id="SSF49464">
    <property type="entry name" value="Carboxypeptidase regulatory domain-like"/>
    <property type="match status" value="1"/>
</dbReference>
<keyword evidence="1" id="KW-0732">Signal</keyword>
<keyword evidence="2" id="KW-0378">Hydrolase</keyword>
<feature type="chain" id="PRO_5016449212" evidence="1">
    <location>
        <begin position="16"/>
        <end position="109"/>
    </location>
</feature>
<keyword evidence="2" id="KW-0121">Carboxypeptidase</keyword>
<gene>
    <name evidence="2" type="ORF">EJ73_01616</name>
</gene>
<protein>
    <submittedName>
        <fullName evidence="2">Carboxypeptidase-like protein</fullName>
    </submittedName>
</protein>
<evidence type="ECO:0000256" key="1">
    <source>
        <dbReference type="SAM" id="SignalP"/>
    </source>
</evidence>
<keyword evidence="2" id="KW-0645">Protease</keyword>
<evidence type="ECO:0000313" key="2">
    <source>
        <dbReference type="EMBL" id="PXX21630.1"/>
    </source>
</evidence>